<keyword evidence="7 11" id="KW-0479">Metal-binding</keyword>
<feature type="domain" description="Thiamine pyrophosphate enzyme central" evidence="12">
    <location>
        <begin position="197"/>
        <end position="332"/>
    </location>
</feature>
<dbReference type="InterPro" id="IPR011766">
    <property type="entry name" value="TPP_enzyme_TPP-bd"/>
</dbReference>
<dbReference type="EMBL" id="PUBV01000008">
    <property type="protein sequence ID" value="PWB08018.1"/>
    <property type="molecule type" value="Genomic_DNA"/>
</dbReference>
<dbReference type="InterPro" id="IPR012000">
    <property type="entry name" value="Thiamin_PyroP_enz_cen_dom"/>
</dbReference>
<dbReference type="FunFam" id="3.40.50.970:FF:000007">
    <property type="entry name" value="Acetolactate synthase"/>
    <property type="match status" value="1"/>
</dbReference>
<dbReference type="RefSeq" id="WP_107035702.1">
    <property type="nucleotide sequence ID" value="NZ_CAOMDK010000001.1"/>
</dbReference>
<proteinExistence type="inferred from homology"/>
<dbReference type="InterPro" id="IPR012001">
    <property type="entry name" value="Thiamin_PyroP_enz_TPP-bd_dom"/>
</dbReference>
<keyword evidence="10 11" id="KW-0100">Branched-chain amino acid biosynthesis</keyword>
<dbReference type="GO" id="GO:0009097">
    <property type="term" value="P:isoleucine biosynthetic process"/>
    <property type="evidence" value="ECO:0007669"/>
    <property type="project" value="UniProtKB-UniPathway"/>
</dbReference>
<dbReference type="Gene3D" id="3.40.50.970">
    <property type="match status" value="2"/>
</dbReference>
<comment type="catalytic activity">
    <reaction evidence="11">
        <text>2 pyruvate + H(+) = (2S)-2-acetolactate + CO2</text>
        <dbReference type="Rhea" id="RHEA:25249"/>
        <dbReference type="ChEBI" id="CHEBI:15361"/>
        <dbReference type="ChEBI" id="CHEBI:15378"/>
        <dbReference type="ChEBI" id="CHEBI:16526"/>
        <dbReference type="ChEBI" id="CHEBI:58476"/>
        <dbReference type="EC" id="2.2.1.6"/>
    </reaction>
</comment>
<dbReference type="UniPathway" id="UPA00047">
    <property type="reaction ID" value="UER00055"/>
</dbReference>
<dbReference type="GO" id="GO:0000287">
    <property type="term" value="F:magnesium ion binding"/>
    <property type="evidence" value="ECO:0007669"/>
    <property type="project" value="UniProtKB-UniRule"/>
</dbReference>
<keyword evidence="9 11" id="KW-0786">Thiamine pyrophosphate</keyword>
<dbReference type="Pfam" id="PF02775">
    <property type="entry name" value="TPP_enzyme_C"/>
    <property type="match status" value="1"/>
</dbReference>
<feature type="domain" description="Thiamine pyrophosphate enzyme N-terminal TPP-binding" evidence="14">
    <location>
        <begin position="6"/>
        <end position="121"/>
    </location>
</feature>
<feature type="domain" description="Thiamine pyrophosphate enzyme TPP-binding" evidence="13">
    <location>
        <begin position="396"/>
        <end position="543"/>
    </location>
</feature>
<dbReference type="GeneID" id="93423878"/>
<dbReference type="EC" id="2.2.1.6" evidence="4 11"/>
<dbReference type="AlphaFoldDB" id="A0A2V1IY23"/>
<gene>
    <name evidence="15" type="primary">ilvB</name>
    <name evidence="15" type="ORF">C5O25_05330</name>
</gene>
<comment type="pathway">
    <text evidence="2 11">Amino-acid biosynthesis; L-valine biosynthesis; L-valine from pyruvate: step 1/4.</text>
</comment>
<keyword evidence="16" id="KW-1185">Reference proteome</keyword>
<accession>A0A2V1IY23</accession>
<evidence type="ECO:0000256" key="7">
    <source>
        <dbReference type="ARBA" id="ARBA00022723"/>
    </source>
</evidence>
<dbReference type="InterPro" id="IPR029061">
    <property type="entry name" value="THDP-binding"/>
</dbReference>
<evidence type="ECO:0000256" key="2">
    <source>
        <dbReference type="ARBA" id="ARBA00005025"/>
    </source>
</evidence>
<dbReference type="SUPFAM" id="SSF52467">
    <property type="entry name" value="DHS-like NAD/FAD-binding domain"/>
    <property type="match status" value="1"/>
</dbReference>
<keyword evidence="5 11" id="KW-0028">Amino-acid biosynthesis</keyword>
<evidence type="ECO:0000256" key="8">
    <source>
        <dbReference type="ARBA" id="ARBA00022842"/>
    </source>
</evidence>
<dbReference type="CDD" id="cd07035">
    <property type="entry name" value="TPP_PYR_POX_like"/>
    <property type="match status" value="1"/>
</dbReference>
<reference evidence="16" key="1">
    <citation type="submission" date="2018-02" db="EMBL/GenBank/DDBJ databases">
        <authorList>
            <person name="Clavel T."/>
            <person name="Strowig T."/>
        </authorList>
    </citation>
    <scope>NUCLEOTIDE SEQUENCE [LARGE SCALE GENOMIC DNA]</scope>
    <source>
        <strain evidence="16">DSM 100764</strain>
    </source>
</reference>
<dbReference type="FunFam" id="3.40.50.1220:FF:000008">
    <property type="entry name" value="Acetolactate synthase"/>
    <property type="match status" value="1"/>
</dbReference>
<organism evidence="15 16">
    <name type="scientific">Paramuribaculum intestinale</name>
    <dbReference type="NCBI Taxonomy" id="2094151"/>
    <lineage>
        <taxon>Bacteria</taxon>
        <taxon>Pseudomonadati</taxon>
        <taxon>Bacteroidota</taxon>
        <taxon>Bacteroidia</taxon>
        <taxon>Bacteroidales</taxon>
        <taxon>Muribaculaceae</taxon>
        <taxon>Paramuribaculum</taxon>
    </lineage>
</organism>
<comment type="similarity">
    <text evidence="3 11">Belongs to the TPP enzyme family.</text>
</comment>
<dbReference type="InterPro" id="IPR039368">
    <property type="entry name" value="AHAS_TPP"/>
</dbReference>
<dbReference type="InterPro" id="IPR045229">
    <property type="entry name" value="TPP_enz"/>
</dbReference>
<protein>
    <recommendedName>
        <fullName evidence="4 11">Acetolactate synthase</fullName>
        <ecNumber evidence="4 11">2.2.1.6</ecNumber>
    </recommendedName>
</protein>
<evidence type="ECO:0000256" key="6">
    <source>
        <dbReference type="ARBA" id="ARBA00022679"/>
    </source>
</evidence>
<comment type="caution">
    <text evidence="15">The sequence shown here is derived from an EMBL/GenBank/DDBJ whole genome shotgun (WGS) entry which is preliminary data.</text>
</comment>
<evidence type="ECO:0000259" key="12">
    <source>
        <dbReference type="Pfam" id="PF00205"/>
    </source>
</evidence>
<evidence type="ECO:0000313" key="15">
    <source>
        <dbReference type="EMBL" id="PWB08018.1"/>
    </source>
</evidence>
<evidence type="ECO:0000256" key="4">
    <source>
        <dbReference type="ARBA" id="ARBA00013145"/>
    </source>
</evidence>
<evidence type="ECO:0000256" key="10">
    <source>
        <dbReference type="ARBA" id="ARBA00023304"/>
    </source>
</evidence>
<dbReference type="GO" id="GO:0003984">
    <property type="term" value="F:acetolactate synthase activity"/>
    <property type="evidence" value="ECO:0007669"/>
    <property type="project" value="UniProtKB-EC"/>
</dbReference>
<evidence type="ECO:0000259" key="13">
    <source>
        <dbReference type="Pfam" id="PF02775"/>
    </source>
</evidence>
<dbReference type="Gene3D" id="3.40.50.1220">
    <property type="entry name" value="TPP-binding domain"/>
    <property type="match status" value="1"/>
</dbReference>
<evidence type="ECO:0000256" key="9">
    <source>
        <dbReference type="ARBA" id="ARBA00023052"/>
    </source>
</evidence>
<comment type="cofactor">
    <cofactor evidence="11">
        <name>Mg(2+)</name>
        <dbReference type="ChEBI" id="CHEBI:18420"/>
    </cofactor>
    <text evidence="11">Binds 1 Mg(2+) ion per subunit.</text>
</comment>
<dbReference type="InterPro" id="IPR012846">
    <property type="entry name" value="Acetolactate_synth_lsu"/>
</dbReference>
<dbReference type="GO" id="GO:0050660">
    <property type="term" value="F:flavin adenine dinucleotide binding"/>
    <property type="evidence" value="ECO:0007669"/>
    <property type="project" value="InterPro"/>
</dbReference>
<comment type="pathway">
    <text evidence="1 11">Amino-acid biosynthesis; L-isoleucine biosynthesis; L-isoleucine from 2-oxobutanoate: step 1/4.</text>
</comment>
<dbReference type="NCBIfam" id="TIGR00118">
    <property type="entry name" value="acolac_lg"/>
    <property type="match status" value="1"/>
</dbReference>
<dbReference type="SUPFAM" id="SSF52518">
    <property type="entry name" value="Thiamin diphosphate-binding fold (THDP-binding)"/>
    <property type="match status" value="2"/>
</dbReference>
<sequence length="576" mass="62510">MEKKISGAEALIKSLIAEGVDRVFGYPGGAIIPVYDKLYDYTDSLTHVLVRHEQGAIHAAQGYARVSGRPGVVIVTSGPAATNVMTGLSDAMMDSTPLVVITGQVYASLLGSDAFQETDVVGITQPITKWAIQVRRAEDIPAVVARAFHIASTGRPGPVVIDIAKNAQTDMLDEQAYRKCSYIRSYMPMPEIPDADLRRAADIINAAERPMIISGHGVMISGAERALQELAEKADIPVATTLLGLSTIPTAHRLNKGMVGMHGNVGPNWNTNRADVIVAVGMRFDDRVTGDVERYATGARIVHIDIDASEFNKNIPAAATVHGDARHALEGLIPMITSKTHDEWLASFDRCDRVEYDMVERAALGVGAPAQGAMCMGEVARKVSEVAGPDAVLVTDVGQNQLLSARYFNYCKPRSIITSGGLGTMGFGLPAAIGAKMAAPERPVCIFCGDGGFQMTIQELGTIMQYGTAVKIIVLNNDYLGNVRQWQAMFYDNRFSQTPMVNPDFVAIVRAYGIKAENVERREDLEPAIRRMMEHPGAYMLNVRVDERDMVFPMTPGGEAVDYILLDEDTVFSDEE</sequence>
<dbReference type="CDD" id="cd02015">
    <property type="entry name" value="TPP_AHAS"/>
    <property type="match status" value="1"/>
</dbReference>
<evidence type="ECO:0000313" key="16">
    <source>
        <dbReference type="Proteomes" id="UP000244925"/>
    </source>
</evidence>
<dbReference type="Proteomes" id="UP000244925">
    <property type="component" value="Unassembled WGS sequence"/>
</dbReference>
<dbReference type="GO" id="GO:0030976">
    <property type="term" value="F:thiamine pyrophosphate binding"/>
    <property type="evidence" value="ECO:0007669"/>
    <property type="project" value="UniProtKB-UniRule"/>
</dbReference>
<dbReference type="GO" id="GO:0005948">
    <property type="term" value="C:acetolactate synthase complex"/>
    <property type="evidence" value="ECO:0007669"/>
    <property type="project" value="TreeGrafter"/>
</dbReference>
<name>A0A2V1IY23_9BACT</name>
<dbReference type="PANTHER" id="PTHR18968:SF13">
    <property type="entry name" value="ACETOLACTATE SYNTHASE CATALYTIC SUBUNIT, MITOCHONDRIAL"/>
    <property type="match status" value="1"/>
</dbReference>
<keyword evidence="8 11" id="KW-0460">Magnesium</keyword>
<dbReference type="InterPro" id="IPR029035">
    <property type="entry name" value="DHS-like_NAD/FAD-binding_dom"/>
</dbReference>
<evidence type="ECO:0000256" key="5">
    <source>
        <dbReference type="ARBA" id="ARBA00022605"/>
    </source>
</evidence>
<dbReference type="UniPathway" id="UPA00049">
    <property type="reaction ID" value="UER00059"/>
</dbReference>
<dbReference type="GO" id="GO:0009099">
    <property type="term" value="P:L-valine biosynthetic process"/>
    <property type="evidence" value="ECO:0007669"/>
    <property type="project" value="UniProtKB-UniPathway"/>
</dbReference>
<evidence type="ECO:0000256" key="11">
    <source>
        <dbReference type="RuleBase" id="RU003591"/>
    </source>
</evidence>
<evidence type="ECO:0000259" key="14">
    <source>
        <dbReference type="Pfam" id="PF02776"/>
    </source>
</evidence>
<evidence type="ECO:0000256" key="3">
    <source>
        <dbReference type="ARBA" id="ARBA00007812"/>
    </source>
</evidence>
<dbReference type="Pfam" id="PF02776">
    <property type="entry name" value="TPP_enzyme_N"/>
    <property type="match status" value="1"/>
</dbReference>
<dbReference type="PANTHER" id="PTHR18968">
    <property type="entry name" value="THIAMINE PYROPHOSPHATE ENZYMES"/>
    <property type="match status" value="1"/>
</dbReference>
<comment type="cofactor">
    <cofactor evidence="11">
        <name>thiamine diphosphate</name>
        <dbReference type="ChEBI" id="CHEBI:58937"/>
    </cofactor>
    <text evidence="11">Binds 1 thiamine pyrophosphate per subunit.</text>
</comment>
<dbReference type="Pfam" id="PF00205">
    <property type="entry name" value="TPP_enzyme_M"/>
    <property type="match status" value="1"/>
</dbReference>
<keyword evidence="6 11" id="KW-0808">Transferase</keyword>
<evidence type="ECO:0000256" key="1">
    <source>
        <dbReference type="ARBA" id="ARBA00004974"/>
    </source>
</evidence>